<organism evidence="12 13">
    <name type="scientific">Cladophialophora carrionii</name>
    <dbReference type="NCBI Taxonomy" id="86049"/>
    <lineage>
        <taxon>Eukaryota</taxon>
        <taxon>Fungi</taxon>
        <taxon>Dikarya</taxon>
        <taxon>Ascomycota</taxon>
        <taxon>Pezizomycotina</taxon>
        <taxon>Eurotiomycetes</taxon>
        <taxon>Chaetothyriomycetidae</taxon>
        <taxon>Chaetothyriales</taxon>
        <taxon>Herpotrichiellaceae</taxon>
        <taxon>Cladophialophora</taxon>
    </lineage>
</organism>
<evidence type="ECO:0000256" key="5">
    <source>
        <dbReference type="ARBA" id="ARBA00017467"/>
    </source>
</evidence>
<dbReference type="PANTHER" id="PTHR12154:SF4">
    <property type="entry name" value="UDP-N-ACETYLGLUCOSAMINE TRANSFERASE SUBUNIT ALG14 HOMOLOG"/>
    <property type="match status" value="1"/>
</dbReference>
<dbReference type="InterPro" id="IPR013969">
    <property type="entry name" value="Oligosacch_biosynth_Alg14"/>
</dbReference>
<dbReference type="Proteomes" id="UP000094526">
    <property type="component" value="Unassembled WGS sequence"/>
</dbReference>
<evidence type="ECO:0000256" key="6">
    <source>
        <dbReference type="ARBA" id="ARBA00022692"/>
    </source>
</evidence>
<protein>
    <recommendedName>
        <fullName evidence="5">UDP-N-acetylglucosamine transferase subunit ALG14</fullName>
    </recommendedName>
    <alternativeName>
        <fullName evidence="10">Asparagine-linked glycosylation protein 14</fullName>
    </alternativeName>
</protein>
<evidence type="ECO:0000313" key="13">
    <source>
        <dbReference type="Proteomes" id="UP000094526"/>
    </source>
</evidence>
<dbReference type="OrthoDB" id="37659at2759"/>
<evidence type="ECO:0000256" key="10">
    <source>
        <dbReference type="ARBA" id="ARBA00032062"/>
    </source>
</evidence>
<reference evidence="13" key="1">
    <citation type="submission" date="2015-07" db="EMBL/GenBank/DDBJ databases">
        <authorList>
            <person name="Teixeira M.M."/>
            <person name="Souza R.C."/>
            <person name="Almeida L.G."/>
            <person name="Vicente V.A."/>
            <person name="de Hoog S."/>
            <person name="Bocca A.L."/>
            <person name="de Almeida S.R."/>
            <person name="Vasconcelos A.T."/>
            <person name="Felipe M.S."/>
        </authorList>
    </citation>
    <scope>NUCLEOTIDE SEQUENCE [LARGE SCALE GENOMIC DNA]</scope>
    <source>
        <strain evidence="13">KSF</strain>
    </source>
</reference>
<evidence type="ECO:0000256" key="7">
    <source>
        <dbReference type="ARBA" id="ARBA00022824"/>
    </source>
</evidence>
<dbReference type="EMBL" id="LGRB01000009">
    <property type="protein sequence ID" value="OCT52180.1"/>
    <property type="molecule type" value="Genomic_DNA"/>
</dbReference>
<dbReference type="GO" id="GO:0006488">
    <property type="term" value="P:dolichol-linked oligosaccharide biosynthetic process"/>
    <property type="evidence" value="ECO:0007669"/>
    <property type="project" value="InterPro"/>
</dbReference>
<dbReference type="AlphaFoldDB" id="A0A1C1CUN0"/>
<keyword evidence="12" id="KW-0808">Transferase</keyword>
<name>A0A1C1CUN0_9EURO</name>
<dbReference type="eggNOG" id="KOG3339">
    <property type="taxonomic scope" value="Eukaryota"/>
</dbReference>
<accession>A0A1C1CUN0</accession>
<evidence type="ECO:0000256" key="3">
    <source>
        <dbReference type="ARBA" id="ARBA00009731"/>
    </source>
</evidence>
<dbReference type="VEuPathDB" id="FungiDB:CLCR_08867"/>
<sequence length="322" mass="35208">MDDPEAPLLSTVPPTWTTILTPITSLSPLSRLLLFALVFTLILINFCFFRLAAVLNRDPIYRRPRSPSDNPPHLLIVLGSGGHTAEMLNILGQYRRLQHDWPQRTYVVSSGDDFSASKAREFENNMSSKLDKGDPSGGGDPALLVGPTATGYDIITVHRARRVHQTLLTTPLSSLRCLWDCIKLLRGTHPDFCPRIAGDHSSRPSTPDLILTNGPGTGVIVILASIILLFFGVAGPSASLPRSKKVMKHDTGVGDASANRIGQMRSIYIESWARVRTLSLSGRLLKPLVDRFLVQWPQLVEKETAGAGARTGRVEFVGSLVT</sequence>
<evidence type="ECO:0000256" key="1">
    <source>
        <dbReference type="ARBA" id="ARBA00004389"/>
    </source>
</evidence>
<keyword evidence="9 11" id="KW-0472">Membrane</keyword>
<dbReference type="GO" id="GO:0004577">
    <property type="term" value="F:N-acetylglucosaminyldiphosphodolichol N-acetylglucosaminyltransferase activity"/>
    <property type="evidence" value="ECO:0007669"/>
    <property type="project" value="TreeGrafter"/>
</dbReference>
<dbReference type="GO" id="GO:0031965">
    <property type="term" value="C:nuclear membrane"/>
    <property type="evidence" value="ECO:0007669"/>
    <property type="project" value="UniProtKB-SubCell"/>
</dbReference>
<proteinExistence type="inferred from homology"/>
<evidence type="ECO:0000256" key="9">
    <source>
        <dbReference type="ARBA" id="ARBA00023136"/>
    </source>
</evidence>
<feature type="transmembrane region" description="Helical" evidence="11">
    <location>
        <begin position="218"/>
        <end position="238"/>
    </location>
</feature>
<keyword evidence="13" id="KW-1185">Reference proteome</keyword>
<evidence type="ECO:0000256" key="11">
    <source>
        <dbReference type="SAM" id="Phobius"/>
    </source>
</evidence>
<comment type="caution">
    <text evidence="12">The sequence shown here is derived from an EMBL/GenBank/DDBJ whole genome shotgun (WGS) entry which is preliminary data.</text>
</comment>
<dbReference type="GO" id="GO:0043541">
    <property type="term" value="C:UDP-N-acetylglucosamine transferase complex"/>
    <property type="evidence" value="ECO:0007669"/>
    <property type="project" value="TreeGrafter"/>
</dbReference>
<keyword evidence="6 11" id="KW-0812">Transmembrane</keyword>
<gene>
    <name evidence="12" type="primary">alg14</name>
    <name evidence="12" type="ORF">CLCR_08867</name>
</gene>
<dbReference type="PANTHER" id="PTHR12154">
    <property type="entry name" value="GLYCOSYL TRANSFERASE-RELATED"/>
    <property type="match status" value="1"/>
</dbReference>
<comment type="similarity">
    <text evidence="3">Belongs to the ALG14 family.</text>
</comment>
<evidence type="ECO:0000256" key="8">
    <source>
        <dbReference type="ARBA" id="ARBA00022989"/>
    </source>
</evidence>
<dbReference type="Pfam" id="PF08660">
    <property type="entry name" value="Alg14"/>
    <property type="match status" value="1"/>
</dbReference>
<dbReference type="VEuPathDB" id="FungiDB:G647_05975"/>
<dbReference type="STRING" id="86049.A0A1C1CUN0"/>
<comment type="subcellular location">
    <subcellularLocation>
        <location evidence="1">Endoplasmic reticulum membrane</location>
        <topology evidence="1">Single-pass membrane protein</topology>
    </subcellularLocation>
    <subcellularLocation>
        <location evidence="2">Nucleus membrane</location>
        <topology evidence="2">Single-pass membrane protein</topology>
    </subcellularLocation>
</comment>
<keyword evidence="7" id="KW-0256">Endoplasmic reticulum</keyword>
<dbReference type="Gene3D" id="3.40.50.2000">
    <property type="entry name" value="Glycogen Phosphorylase B"/>
    <property type="match status" value="1"/>
</dbReference>
<evidence type="ECO:0000256" key="4">
    <source>
        <dbReference type="ARBA" id="ARBA00011335"/>
    </source>
</evidence>
<keyword evidence="8 11" id="KW-1133">Transmembrane helix</keyword>
<comment type="subunit">
    <text evidence="4">Heterodimer with ALG13 to form a functional enzyme.</text>
</comment>
<evidence type="ECO:0000313" key="12">
    <source>
        <dbReference type="EMBL" id="OCT52180.1"/>
    </source>
</evidence>
<feature type="transmembrane region" description="Helical" evidence="11">
    <location>
        <begin position="32"/>
        <end position="53"/>
    </location>
</feature>
<evidence type="ECO:0000256" key="2">
    <source>
        <dbReference type="ARBA" id="ARBA00004590"/>
    </source>
</evidence>